<dbReference type="AlphaFoldDB" id="A0A8T2P1I6"/>
<organism evidence="1 2">
    <name type="scientific">Albula glossodonta</name>
    <name type="common">roundjaw bonefish</name>
    <dbReference type="NCBI Taxonomy" id="121402"/>
    <lineage>
        <taxon>Eukaryota</taxon>
        <taxon>Metazoa</taxon>
        <taxon>Chordata</taxon>
        <taxon>Craniata</taxon>
        <taxon>Vertebrata</taxon>
        <taxon>Euteleostomi</taxon>
        <taxon>Actinopterygii</taxon>
        <taxon>Neopterygii</taxon>
        <taxon>Teleostei</taxon>
        <taxon>Albuliformes</taxon>
        <taxon>Albulidae</taxon>
        <taxon>Albula</taxon>
    </lineage>
</organism>
<name>A0A8T2P1I6_9TELE</name>
<accession>A0A8T2P1I6</accession>
<dbReference type="Proteomes" id="UP000824540">
    <property type="component" value="Unassembled WGS sequence"/>
</dbReference>
<keyword evidence="2" id="KW-1185">Reference proteome</keyword>
<gene>
    <name evidence="1" type="ORF">JZ751_016532</name>
</gene>
<evidence type="ECO:0000313" key="2">
    <source>
        <dbReference type="Proteomes" id="UP000824540"/>
    </source>
</evidence>
<protein>
    <submittedName>
        <fullName evidence="1">Uncharacterized protein</fullName>
    </submittedName>
</protein>
<evidence type="ECO:0000313" key="1">
    <source>
        <dbReference type="EMBL" id="KAG9342527.1"/>
    </source>
</evidence>
<proteinExistence type="predicted"/>
<comment type="caution">
    <text evidence="1">The sequence shown here is derived from an EMBL/GenBank/DDBJ whole genome shotgun (WGS) entry which is preliminary data.</text>
</comment>
<dbReference type="EMBL" id="JAFBMS010000028">
    <property type="protein sequence ID" value="KAG9342527.1"/>
    <property type="molecule type" value="Genomic_DNA"/>
</dbReference>
<reference evidence="1" key="1">
    <citation type="thesis" date="2021" institute="BYU ScholarsArchive" country="Provo, UT, USA">
        <title>Applications of and Algorithms for Genome Assembly and Genomic Analyses with an Emphasis on Marine Teleosts.</title>
        <authorList>
            <person name="Pickett B.D."/>
        </authorList>
    </citation>
    <scope>NUCLEOTIDE SEQUENCE</scope>
    <source>
        <strain evidence="1">HI-2016</strain>
    </source>
</reference>
<sequence>MKARGPHPAMAEAKPVHHIAAEWDDFVVTSGIFGTVGLISFSVRGTIPPVTPASS</sequence>